<organism evidence="2">
    <name type="scientific">Ignavibacterium album</name>
    <dbReference type="NCBI Taxonomy" id="591197"/>
    <lineage>
        <taxon>Bacteria</taxon>
        <taxon>Pseudomonadati</taxon>
        <taxon>Ignavibacteriota</taxon>
        <taxon>Ignavibacteria</taxon>
        <taxon>Ignavibacteriales</taxon>
        <taxon>Ignavibacteriaceae</taxon>
        <taxon>Ignavibacterium</taxon>
    </lineage>
</organism>
<protein>
    <submittedName>
        <fullName evidence="2">Serine hydrolase</fullName>
    </submittedName>
</protein>
<dbReference type="Gene3D" id="3.40.710.10">
    <property type="entry name" value="DD-peptidase/beta-lactamase superfamily"/>
    <property type="match status" value="1"/>
</dbReference>
<dbReference type="PANTHER" id="PTHR46825">
    <property type="entry name" value="D-ALANYL-D-ALANINE-CARBOXYPEPTIDASE/ENDOPEPTIDASE AMPH"/>
    <property type="match status" value="1"/>
</dbReference>
<dbReference type="GO" id="GO:0016787">
    <property type="term" value="F:hydrolase activity"/>
    <property type="evidence" value="ECO:0007669"/>
    <property type="project" value="UniProtKB-KW"/>
</dbReference>
<dbReference type="EMBL" id="DSUJ01000002">
    <property type="protein sequence ID" value="HFI90158.1"/>
    <property type="molecule type" value="Genomic_DNA"/>
</dbReference>
<proteinExistence type="predicted"/>
<feature type="domain" description="Beta-lactamase-related" evidence="1">
    <location>
        <begin position="39"/>
        <end position="368"/>
    </location>
</feature>
<dbReference type="AlphaFoldDB" id="A0A7V2ZHX2"/>
<sequence>MKKLFILLIIIISYIKLSAQTIPSFISDSLDIYVNRGLQNWQIPGAAVLVVKDGKVVVAKGYGVKELATNEKVDENTLFMIGSNTKAFTGTALALLEQEGKLKLEDRVIKYLPDFKMKDEWVTNHLNLLDIVSHRMGLETFQGDFMYWTSDLTADEVIEKFGKITPKYEFRTKYGYTNAGYAIAGKVIEKVSGISWSEFVKEKIFKPLEMSSSVPLSEDFMRAKNIAKPHTFVNGKMSVIPIQNIDNLAPCGSIGSSINDLSHWLIAQLDSGKYNNQKVIPYQAIQKTRQLLSIERRVSHPYNKTHYSLYGMGWAFQDYEGRELVMHTGGVNGFVTSVTLIPEEKLGIVVLTNTDQNAFFQSLKWEIIDAYLGLPYRNYDSTFYTGFLKRQEMNEKWLKEVRDSVAMNIKPELDLSAFEGKYIHDVYGFAELKMLSDDSDTELKHKLILELTLEHHSKLKGKLEYIGNNRFLCTYSDPTYGIKVFPFEIENGKVKSFDLYVDDFIEYEAYKFVKVHNK</sequence>
<accession>A0A7V2ZHX2</accession>
<dbReference type="SUPFAM" id="SSF56601">
    <property type="entry name" value="beta-lactamase/transpeptidase-like"/>
    <property type="match status" value="1"/>
</dbReference>
<keyword evidence="2" id="KW-0378">Hydrolase</keyword>
<dbReference type="InterPro" id="IPR012338">
    <property type="entry name" value="Beta-lactam/transpept-like"/>
</dbReference>
<dbReference type="InterPro" id="IPR001466">
    <property type="entry name" value="Beta-lactam-related"/>
</dbReference>
<evidence type="ECO:0000313" key="2">
    <source>
        <dbReference type="EMBL" id="HFI90158.1"/>
    </source>
</evidence>
<dbReference type="Pfam" id="PF00144">
    <property type="entry name" value="Beta-lactamase"/>
    <property type="match status" value="1"/>
</dbReference>
<evidence type="ECO:0000259" key="1">
    <source>
        <dbReference type="Pfam" id="PF00144"/>
    </source>
</evidence>
<comment type="caution">
    <text evidence="2">The sequence shown here is derived from an EMBL/GenBank/DDBJ whole genome shotgun (WGS) entry which is preliminary data.</text>
</comment>
<reference evidence="2" key="1">
    <citation type="journal article" date="2020" name="mSystems">
        <title>Genome- and Community-Level Interaction Insights into Carbon Utilization and Element Cycling Functions of Hydrothermarchaeota in Hydrothermal Sediment.</title>
        <authorList>
            <person name="Zhou Z."/>
            <person name="Liu Y."/>
            <person name="Xu W."/>
            <person name="Pan J."/>
            <person name="Luo Z.H."/>
            <person name="Li M."/>
        </authorList>
    </citation>
    <scope>NUCLEOTIDE SEQUENCE [LARGE SCALE GENOMIC DNA]</scope>
    <source>
        <strain evidence="2">SpSt-479</strain>
    </source>
</reference>
<name>A0A7V2ZHX2_9BACT</name>
<dbReference type="PANTHER" id="PTHR46825:SF15">
    <property type="entry name" value="BETA-LACTAMASE-RELATED DOMAIN-CONTAINING PROTEIN"/>
    <property type="match status" value="1"/>
</dbReference>
<dbReference type="InterPro" id="IPR050491">
    <property type="entry name" value="AmpC-like"/>
</dbReference>
<gene>
    <name evidence="2" type="ORF">ENS31_01360</name>
</gene>